<evidence type="ECO:0000256" key="1">
    <source>
        <dbReference type="SAM" id="Coils"/>
    </source>
</evidence>
<dbReference type="Pfam" id="PF14804">
    <property type="entry name" value="Jag_N"/>
    <property type="match status" value="1"/>
</dbReference>
<dbReference type="SMART" id="SM01245">
    <property type="entry name" value="Jag_N"/>
    <property type="match status" value="1"/>
</dbReference>
<accession>A0A841RE92</accession>
<keyword evidence="1" id="KW-0175">Coiled coil</keyword>
<dbReference type="InterPro" id="IPR005646">
    <property type="entry name" value="FapA"/>
</dbReference>
<dbReference type="Proteomes" id="UP000587760">
    <property type="component" value="Unassembled WGS sequence"/>
</dbReference>
<dbReference type="AlphaFoldDB" id="A0A841RE92"/>
<evidence type="ECO:0000313" key="3">
    <source>
        <dbReference type="EMBL" id="MBB6481936.1"/>
    </source>
</evidence>
<evidence type="ECO:0000313" key="4">
    <source>
        <dbReference type="Proteomes" id="UP000587760"/>
    </source>
</evidence>
<dbReference type="InterPro" id="IPR038247">
    <property type="entry name" value="Jag_N_dom_sf"/>
</dbReference>
<dbReference type="PANTHER" id="PTHR38032:SF1">
    <property type="entry name" value="RNA-BINDING PROTEIN KHPB N-TERMINAL DOMAIN-CONTAINING PROTEIN"/>
    <property type="match status" value="1"/>
</dbReference>
<keyword evidence="4" id="KW-1185">Reference proteome</keyword>
<name>A0A841RE92_9SPIO</name>
<dbReference type="Pfam" id="PF20250">
    <property type="entry name" value="FapA_N"/>
    <property type="match status" value="1"/>
</dbReference>
<comment type="caution">
    <text evidence="3">The sequence shown here is derived from an EMBL/GenBank/DDBJ whole genome shotgun (WGS) entry which is preliminary data.</text>
</comment>
<dbReference type="EMBL" id="JACHGJ010000008">
    <property type="protein sequence ID" value="MBB6481936.1"/>
    <property type="molecule type" value="Genomic_DNA"/>
</dbReference>
<dbReference type="InterPro" id="IPR046866">
    <property type="entry name" value="FapA_N"/>
</dbReference>
<protein>
    <recommendedName>
        <fullName evidence="2">RNA-binding protein KhpB N-terminal domain-containing protein</fullName>
    </recommendedName>
</protein>
<reference evidence="3 4" key="1">
    <citation type="submission" date="2020-08" db="EMBL/GenBank/DDBJ databases">
        <title>Genomic Encyclopedia of Type Strains, Phase IV (KMG-IV): sequencing the most valuable type-strain genomes for metagenomic binning, comparative biology and taxonomic classification.</title>
        <authorList>
            <person name="Goeker M."/>
        </authorList>
    </citation>
    <scope>NUCLEOTIDE SEQUENCE [LARGE SCALE GENOMIC DNA]</scope>
    <source>
        <strain evidence="3 4">DSM 2461</strain>
    </source>
</reference>
<gene>
    <name evidence="3" type="ORF">HNR50_003617</name>
</gene>
<feature type="domain" description="RNA-binding protein KhpB N-terminal" evidence="2">
    <location>
        <begin position="25"/>
        <end position="76"/>
    </location>
</feature>
<dbReference type="Gene3D" id="3.30.30.80">
    <property type="entry name" value="probable RNA-binding protein from clostridium symbiosum atcc 14940"/>
    <property type="match status" value="1"/>
</dbReference>
<dbReference type="Pfam" id="PF03961">
    <property type="entry name" value="FapA"/>
    <property type="match status" value="1"/>
</dbReference>
<dbReference type="InterPro" id="IPR046865">
    <property type="entry name" value="FapA_b_solenoid"/>
</dbReference>
<proteinExistence type="predicted"/>
<dbReference type="RefSeq" id="WP_184748168.1">
    <property type="nucleotide sequence ID" value="NZ_JACHGJ010000008.1"/>
</dbReference>
<dbReference type="PANTHER" id="PTHR38032">
    <property type="entry name" value="POLYMERASE-RELATED"/>
    <property type="match status" value="1"/>
</dbReference>
<evidence type="ECO:0000259" key="2">
    <source>
        <dbReference type="SMART" id="SM01245"/>
    </source>
</evidence>
<sequence length="656" mass="71937">MVSNEQIREFMLRQIELDKERTSVHVTGKNVEDALLQGSIELGIPMRKLEYEVLDKGKRGVFGVGHKDCTLIVYEAEKAFVDDSSDMDDLDHLVDIDEGGEVIHDDRNGEFSLRLSRDGYAYLKVRKPYGSGEPVASEEVEAEIFNRALTSYDMKTVEEVVSRADDMYVKVGEFSYNPVNDPLMSIEVDDEEMTASIYVSEPGPGGANLTVDDIKGFLKNNRVIAGIDEELLQAFEENPLYRQSYVVARGIEPVNGQDGYIKYLFETDPHKVKLKIKDDGKVDFKELNLIQNVIKGQPLAKKIPPELGKNGKNIYGTPIKARDGKDIQIGLGKNVTIAQNGEIAVAEESGQVLLSKGKISVETVMVVSGDVNTSTGNINALGTVVIKGNVEDGFEVTAQGTIEVLGFVGKSKLTSGGDIVVKQGINGGEGDESGMIKAQKSVWASFITNATVESGSNVIVSDGIVNSKVDANAKILCQGKRAKIVGGHVRAAEEVNAAVLGSPHGAETLIEVGYDPKTKEELEHFEAEQKTIEEKLDELSRNIQGLLKQKKIMKDKFPSQKVQALMNQKKMMNKLSLEKNKVTAEIERRLDYLESLKVSGKISAAKTVHPGVKIFIKDAALDITNPYDSAVTFVVENGFITTTAYEEIAEELIRRD</sequence>
<organism evidence="3 4">
    <name type="scientific">Spirochaeta isovalerica</name>
    <dbReference type="NCBI Taxonomy" id="150"/>
    <lineage>
        <taxon>Bacteria</taxon>
        <taxon>Pseudomonadati</taxon>
        <taxon>Spirochaetota</taxon>
        <taxon>Spirochaetia</taxon>
        <taxon>Spirochaetales</taxon>
        <taxon>Spirochaetaceae</taxon>
        <taxon>Spirochaeta</taxon>
    </lineage>
</organism>
<feature type="coiled-coil region" evidence="1">
    <location>
        <begin position="522"/>
        <end position="585"/>
    </location>
</feature>
<dbReference type="InterPro" id="IPR032782">
    <property type="entry name" value="KhpB_N"/>
</dbReference>